<keyword evidence="5" id="KW-1185">Reference proteome</keyword>
<dbReference type="OrthoDB" id="9229163at2759"/>
<dbReference type="InterPro" id="IPR050333">
    <property type="entry name" value="SLRP"/>
</dbReference>
<dbReference type="InterPro" id="IPR032675">
    <property type="entry name" value="LRR_dom_sf"/>
</dbReference>
<evidence type="ECO:0000313" key="5">
    <source>
        <dbReference type="Proteomes" id="UP000274131"/>
    </source>
</evidence>
<protein>
    <submittedName>
        <fullName evidence="6">LRRNT domain-containing protein</fullName>
    </submittedName>
</protein>
<reference evidence="4 5" key="2">
    <citation type="submission" date="2018-10" db="EMBL/GenBank/DDBJ databases">
        <authorList>
            <consortium name="Pathogen Informatics"/>
        </authorList>
    </citation>
    <scope>NUCLEOTIDE SEQUENCE [LARGE SCALE GENOMIC DNA]</scope>
</reference>
<keyword evidence="3" id="KW-0812">Transmembrane</keyword>
<dbReference type="PANTHER" id="PTHR45712:SF22">
    <property type="entry name" value="INSULIN-LIKE GROWTH FACTOR-BINDING PROTEIN COMPLEX ACID LABILE SUBUNIT"/>
    <property type="match status" value="1"/>
</dbReference>
<name>A0A0N4VKU8_ENTVE</name>
<organism evidence="6">
    <name type="scientific">Enterobius vermicularis</name>
    <name type="common">Human pinworm</name>
    <dbReference type="NCBI Taxonomy" id="51028"/>
    <lineage>
        <taxon>Eukaryota</taxon>
        <taxon>Metazoa</taxon>
        <taxon>Ecdysozoa</taxon>
        <taxon>Nematoda</taxon>
        <taxon>Chromadorea</taxon>
        <taxon>Rhabditida</taxon>
        <taxon>Spirurina</taxon>
        <taxon>Oxyuridomorpha</taxon>
        <taxon>Oxyuroidea</taxon>
        <taxon>Oxyuridae</taxon>
        <taxon>Enterobius</taxon>
    </lineage>
</organism>
<dbReference type="InterPro" id="IPR001611">
    <property type="entry name" value="Leu-rich_rpt"/>
</dbReference>
<dbReference type="WBParaSite" id="EVEC_0001149501-mRNA-1">
    <property type="protein sequence ID" value="EVEC_0001149501-mRNA-1"/>
    <property type="gene ID" value="EVEC_0001149501"/>
</dbReference>
<evidence type="ECO:0000313" key="6">
    <source>
        <dbReference type="WBParaSite" id="EVEC_0001149501-mRNA-1"/>
    </source>
</evidence>
<accession>A0A0N4VKU8</accession>
<evidence type="ECO:0000256" key="1">
    <source>
        <dbReference type="ARBA" id="ARBA00022614"/>
    </source>
</evidence>
<dbReference type="PROSITE" id="PS51450">
    <property type="entry name" value="LRR"/>
    <property type="match status" value="2"/>
</dbReference>
<feature type="transmembrane region" description="Helical" evidence="3">
    <location>
        <begin position="7"/>
        <end position="24"/>
    </location>
</feature>
<dbReference type="STRING" id="51028.A0A0N4VKU8"/>
<evidence type="ECO:0000256" key="2">
    <source>
        <dbReference type="ARBA" id="ARBA00022737"/>
    </source>
</evidence>
<evidence type="ECO:0000313" key="4">
    <source>
        <dbReference type="EMBL" id="VDD96043.1"/>
    </source>
</evidence>
<gene>
    <name evidence="4" type="ORF">EVEC_LOCUS10794</name>
</gene>
<keyword evidence="1" id="KW-0433">Leucine-rich repeat</keyword>
<keyword evidence="3" id="KW-1133">Transmembrane helix</keyword>
<dbReference type="PANTHER" id="PTHR45712">
    <property type="entry name" value="AGAP008170-PA"/>
    <property type="match status" value="1"/>
</dbReference>
<dbReference type="Gene3D" id="3.80.10.10">
    <property type="entry name" value="Ribonuclease Inhibitor"/>
    <property type="match status" value="3"/>
</dbReference>
<dbReference type="Pfam" id="PF13855">
    <property type="entry name" value="LRR_8"/>
    <property type="match status" value="2"/>
</dbReference>
<proteinExistence type="predicted"/>
<reference evidence="6" key="1">
    <citation type="submission" date="2017-02" db="UniProtKB">
        <authorList>
            <consortium name="WormBaseParasite"/>
        </authorList>
    </citation>
    <scope>IDENTIFICATION</scope>
</reference>
<keyword evidence="2" id="KW-0677">Repeat</keyword>
<dbReference type="SMART" id="SM00369">
    <property type="entry name" value="LRR_TYP"/>
    <property type="match status" value="7"/>
</dbReference>
<dbReference type="SUPFAM" id="SSF52058">
    <property type="entry name" value="L domain-like"/>
    <property type="match status" value="1"/>
</dbReference>
<dbReference type="AlphaFoldDB" id="A0A0N4VKU8"/>
<dbReference type="InterPro" id="IPR003591">
    <property type="entry name" value="Leu-rich_rpt_typical-subtyp"/>
</dbReference>
<dbReference type="SMART" id="SM00364">
    <property type="entry name" value="LRR_BAC"/>
    <property type="match status" value="6"/>
</dbReference>
<evidence type="ECO:0000256" key="3">
    <source>
        <dbReference type="SAM" id="Phobius"/>
    </source>
</evidence>
<dbReference type="Proteomes" id="UP000274131">
    <property type="component" value="Unassembled WGS sequence"/>
</dbReference>
<dbReference type="SMART" id="SM00365">
    <property type="entry name" value="LRR_SD22"/>
    <property type="match status" value="7"/>
</dbReference>
<dbReference type="EMBL" id="UXUI01011207">
    <property type="protein sequence ID" value="VDD96043.1"/>
    <property type="molecule type" value="Genomic_DNA"/>
</dbReference>
<sequence>MILDIKIFFIFTTTTAIAVSGLYVKNVPQLNADIPQEVRKYFSRNTGQPTWFTCPVGCYCTGDLSQNSSYELAVRCYGGNLSHSVFAKIIKDSPQNITMLSVEAPSNEPNHFLWDDNLNRFKNLRILRLISCGIPALSYSISLKELEVLDLRSNNIEEISIDMFTDLPKLKTLDLSSNRLRVLPTGVFAFLHRMERLSLAYNNITELPINLLHQHRRLKVLHLDGNKISLKNLNSFFRDTQQLERLELNHCGLQQYWELKLEYLTNLQRLGLAGNQLGEIPTMLFRGHHRLQAIDLSDNDIRQIPIDPLWHSNITQLVLACNRLGNLEQLKNVETYGPLEHLDISYNNFETFKSEMLGAAQKTVEVLNLSGNRLRYVDSRLTDNLTALKVLHLADNQLVELPSDLPAIYSALRLLNISQNALYSLPYGSARIFQSLKILDISRNRFYTLQASLMEDFLNSLDKVS</sequence>
<keyword evidence="3" id="KW-0472">Membrane</keyword>